<comment type="similarity">
    <text evidence="4">Belongs to the D-isomer specific 2-hydroxyacid dehydrogenase family.</text>
</comment>
<keyword evidence="1" id="KW-0521">NADP</keyword>
<evidence type="ECO:0000313" key="7">
    <source>
        <dbReference type="EMBL" id="CAI9101643.1"/>
    </source>
</evidence>
<keyword evidence="8" id="KW-1185">Reference proteome</keyword>
<dbReference type="InterPro" id="IPR006139">
    <property type="entry name" value="D-isomer_2_OHA_DH_cat_dom"/>
</dbReference>
<feature type="domain" description="D-isomer specific 2-hydroxyacid dehydrogenase NAD-binding" evidence="6">
    <location>
        <begin position="119"/>
        <end position="295"/>
    </location>
</feature>
<dbReference type="GO" id="GO:0051287">
    <property type="term" value="F:NAD binding"/>
    <property type="evidence" value="ECO:0007669"/>
    <property type="project" value="InterPro"/>
</dbReference>
<name>A0AAV1D297_OLDCO</name>
<dbReference type="PANTHER" id="PTHR10996">
    <property type="entry name" value="2-HYDROXYACID DEHYDROGENASE-RELATED"/>
    <property type="match status" value="1"/>
</dbReference>
<dbReference type="Pfam" id="PF02826">
    <property type="entry name" value="2-Hacid_dh_C"/>
    <property type="match status" value="1"/>
</dbReference>
<keyword evidence="3" id="KW-0520">NAD</keyword>
<dbReference type="GO" id="GO:0030267">
    <property type="term" value="F:glyoxylate reductase (NADPH) activity"/>
    <property type="evidence" value="ECO:0007669"/>
    <property type="project" value="TreeGrafter"/>
</dbReference>
<evidence type="ECO:0000256" key="4">
    <source>
        <dbReference type="RuleBase" id="RU003719"/>
    </source>
</evidence>
<dbReference type="SUPFAM" id="SSF51735">
    <property type="entry name" value="NAD(P)-binding Rossmann-fold domains"/>
    <property type="match status" value="1"/>
</dbReference>
<dbReference type="EMBL" id="OX459121">
    <property type="protein sequence ID" value="CAI9101643.1"/>
    <property type="molecule type" value="Genomic_DNA"/>
</dbReference>
<dbReference type="PANTHER" id="PTHR10996:SF270">
    <property type="entry name" value="GLYOXYLATE_HYDROXYPYRUVATE REDUCTASE HPR3-LIKE"/>
    <property type="match status" value="1"/>
</dbReference>
<dbReference type="Pfam" id="PF00389">
    <property type="entry name" value="2-Hacid_dh"/>
    <property type="match status" value="1"/>
</dbReference>
<protein>
    <submittedName>
        <fullName evidence="7">OLC1v1039013C1</fullName>
    </submittedName>
</protein>
<gene>
    <name evidence="7" type="ORF">OLC1_LOCUS11193</name>
</gene>
<dbReference type="Proteomes" id="UP001161247">
    <property type="component" value="Chromosome 4"/>
</dbReference>
<proteinExistence type="inferred from homology"/>
<organism evidence="7 8">
    <name type="scientific">Oldenlandia corymbosa var. corymbosa</name>
    <dbReference type="NCBI Taxonomy" id="529605"/>
    <lineage>
        <taxon>Eukaryota</taxon>
        <taxon>Viridiplantae</taxon>
        <taxon>Streptophyta</taxon>
        <taxon>Embryophyta</taxon>
        <taxon>Tracheophyta</taxon>
        <taxon>Spermatophyta</taxon>
        <taxon>Magnoliopsida</taxon>
        <taxon>eudicotyledons</taxon>
        <taxon>Gunneridae</taxon>
        <taxon>Pentapetalae</taxon>
        <taxon>asterids</taxon>
        <taxon>lamiids</taxon>
        <taxon>Gentianales</taxon>
        <taxon>Rubiaceae</taxon>
        <taxon>Rubioideae</taxon>
        <taxon>Spermacoceae</taxon>
        <taxon>Hedyotis-Oldenlandia complex</taxon>
        <taxon>Oldenlandia</taxon>
    </lineage>
</organism>
<accession>A0AAV1D297</accession>
<dbReference type="SUPFAM" id="SSF52283">
    <property type="entry name" value="Formate/glycerate dehydrogenase catalytic domain-like"/>
    <property type="match status" value="1"/>
</dbReference>
<sequence>MDEDVHSPPEVIVLGPPDIFRTEYEKLFDDKFRILKPWQSPLPLQQFLQTHAQKTRAAVCGGSFKYLGSEILDHLPSLGVVVSSAVGLDHIDVQECRCRGIAVAYASTIFSPDVADLAVGLLIDVLRRITAANRFVKSGIWQAKSIEGSYPLATKLSHKRVGIVGLGSIGQEVAKRLEAFDCKISYQSRNMKSSVSYPFYSDARELAAKSDILILCCALNDQTYHLITKDVLEALGNQGVIINVARGAIIDQKELVRFLQGGRIAGAGLDVLENEPHVPPEILELDNVVLSPHFAVYTEESFRDSYELIVGNLDAFFSNQPLLSPFLMQ</sequence>
<dbReference type="InterPro" id="IPR036291">
    <property type="entry name" value="NAD(P)-bd_dom_sf"/>
</dbReference>
<evidence type="ECO:0000313" key="8">
    <source>
        <dbReference type="Proteomes" id="UP001161247"/>
    </source>
</evidence>
<evidence type="ECO:0000259" key="5">
    <source>
        <dbReference type="Pfam" id="PF00389"/>
    </source>
</evidence>
<evidence type="ECO:0000259" key="6">
    <source>
        <dbReference type="Pfam" id="PF02826"/>
    </source>
</evidence>
<feature type="domain" description="D-isomer specific 2-hydroxyacid dehydrogenase catalytic" evidence="5">
    <location>
        <begin position="57"/>
        <end position="324"/>
    </location>
</feature>
<evidence type="ECO:0000256" key="2">
    <source>
        <dbReference type="ARBA" id="ARBA00023002"/>
    </source>
</evidence>
<dbReference type="GO" id="GO:0016618">
    <property type="term" value="F:hydroxypyruvate reductase [NAD(P)H] activity"/>
    <property type="evidence" value="ECO:0007669"/>
    <property type="project" value="TreeGrafter"/>
</dbReference>
<dbReference type="Gene3D" id="3.40.50.720">
    <property type="entry name" value="NAD(P)-binding Rossmann-like Domain"/>
    <property type="match status" value="2"/>
</dbReference>
<dbReference type="InterPro" id="IPR050223">
    <property type="entry name" value="D-isomer_2-hydroxyacid_DH"/>
</dbReference>
<dbReference type="InterPro" id="IPR006140">
    <property type="entry name" value="D-isomer_DH_NAD-bd"/>
</dbReference>
<evidence type="ECO:0000256" key="1">
    <source>
        <dbReference type="ARBA" id="ARBA00022857"/>
    </source>
</evidence>
<dbReference type="AlphaFoldDB" id="A0AAV1D297"/>
<evidence type="ECO:0000256" key="3">
    <source>
        <dbReference type="ARBA" id="ARBA00023027"/>
    </source>
</evidence>
<dbReference type="CDD" id="cd12156">
    <property type="entry name" value="HPPR"/>
    <property type="match status" value="1"/>
</dbReference>
<dbReference type="FunFam" id="3.40.50.720:FF:000213">
    <property type="entry name" value="Putative 2-hydroxyacid dehydrogenase"/>
    <property type="match status" value="1"/>
</dbReference>
<keyword evidence="2 4" id="KW-0560">Oxidoreductase</keyword>
<reference evidence="7" key="1">
    <citation type="submission" date="2023-03" db="EMBL/GenBank/DDBJ databases">
        <authorList>
            <person name="Julca I."/>
        </authorList>
    </citation>
    <scope>NUCLEOTIDE SEQUENCE</scope>
</reference>
<dbReference type="GO" id="GO:0005829">
    <property type="term" value="C:cytosol"/>
    <property type="evidence" value="ECO:0007669"/>
    <property type="project" value="TreeGrafter"/>
</dbReference>